<dbReference type="Proteomes" id="UP000594034">
    <property type="component" value="Chromosome"/>
</dbReference>
<keyword evidence="3" id="KW-1185">Reference proteome</keyword>
<proteinExistence type="predicted"/>
<evidence type="ECO:0000256" key="1">
    <source>
        <dbReference type="SAM" id="SignalP"/>
    </source>
</evidence>
<accession>A0A5J6WUD1</accession>
<dbReference type="EMBL" id="CP040449">
    <property type="protein sequence ID" value="QFI54430.1"/>
    <property type="molecule type" value="Genomic_DNA"/>
</dbReference>
<dbReference type="SUPFAM" id="SSF53850">
    <property type="entry name" value="Periplasmic binding protein-like II"/>
    <property type="match status" value="1"/>
</dbReference>
<keyword evidence="1" id="KW-0732">Signal</keyword>
<reference evidence="2 3" key="1">
    <citation type="submission" date="2019-05" db="EMBL/GenBank/DDBJ databases">
        <title>OXA-830, a novel chromosomally encoded expanded-spectrum class D beta-lactamase in Aeromonas simiae.</title>
        <authorList>
            <person name="Zhou W."/>
            <person name="Chen Q."/>
        </authorList>
    </citation>
    <scope>NUCLEOTIDE SEQUENCE [LARGE SCALE GENOMIC DNA]</scope>
    <source>
        <strain evidence="2 3">A6</strain>
    </source>
</reference>
<dbReference type="AlphaFoldDB" id="A0A5J6WUD1"/>
<sequence length="253" mass="29061">MRRLWLLILLWCSAPWAHTEIRVGGYPFAPFVEKGPGGQWYGLTLDLIAALNRSQPDYRFIFVPTSSAQRYKALDIGRFDMMMFEDLKWGWHDHAVQASSSYYLGGEVYVAMRAPGRDQRFFEDVTRHRLIGVEGYHYGFSQFEGDPAHLRQRFRITLVKDNHSTLRALQLGRGDVAVLTRAYLDSQLAREPALAEQLLISTRLDQRYQLRMLIAPAAPIALPVFEQMMQSLTRQGVAATLWRRYGLAPRSVP</sequence>
<evidence type="ECO:0000313" key="3">
    <source>
        <dbReference type="Proteomes" id="UP000594034"/>
    </source>
</evidence>
<dbReference type="RefSeq" id="WP_193003899.1">
    <property type="nucleotide sequence ID" value="NZ_CP040449.1"/>
</dbReference>
<feature type="signal peptide" evidence="1">
    <location>
        <begin position="1"/>
        <end position="19"/>
    </location>
</feature>
<name>A0A5J6WUD1_9GAMM</name>
<dbReference type="Gene3D" id="3.40.190.10">
    <property type="entry name" value="Periplasmic binding protein-like II"/>
    <property type="match status" value="2"/>
</dbReference>
<organism evidence="2 3">
    <name type="scientific">Aeromonas simiae</name>
    <dbReference type="NCBI Taxonomy" id="218936"/>
    <lineage>
        <taxon>Bacteria</taxon>
        <taxon>Pseudomonadati</taxon>
        <taxon>Pseudomonadota</taxon>
        <taxon>Gammaproteobacteria</taxon>
        <taxon>Aeromonadales</taxon>
        <taxon>Aeromonadaceae</taxon>
        <taxon>Aeromonas</taxon>
    </lineage>
</organism>
<gene>
    <name evidence="2" type="ORF">FE240_06815</name>
</gene>
<dbReference type="KEGG" id="asim:FE240_06815"/>
<protein>
    <submittedName>
        <fullName evidence="2">Transporter substrate-binding domain-containing protein</fullName>
    </submittedName>
</protein>
<feature type="chain" id="PRO_5023934713" evidence="1">
    <location>
        <begin position="20"/>
        <end position="253"/>
    </location>
</feature>
<evidence type="ECO:0000313" key="2">
    <source>
        <dbReference type="EMBL" id="QFI54430.1"/>
    </source>
</evidence>